<feature type="transmembrane region" description="Helical" evidence="9">
    <location>
        <begin position="92"/>
        <end position="111"/>
    </location>
</feature>
<dbReference type="InterPro" id="IPR036259">
    <property type="entry name" value="MFS_trans_sf"/>
</dbReference>
<keyword evidence="7 9" id="KW-0472">Membrane</keyword>
<evidence type="ECO:0000256" key="3">
    <source>
        <dbReference type="ARBA" id="ARBA00022448"/>
    </source>
</evidence>
<feature type="transmembrane region" description="Helical" evidence="9">
    <location>
        <begin position="275"/>
        <end position="292"/>
    </location>
</feature>
<evidence type="ECO:0000256" key="8">
    <source>
        <dbReference type="SAM" id="MobiDB-lite"/>
    </source>
</evidence>
<dbReference type="OrthoDB" id="3846112at2"/>
<dbReference type="Proteomes" id="UP000183015">
    <property type="component" value="Unassembled WGS sequence"/>
</dbReference>
<feature type="transmembrane region" description="Helical" evidence="9">
    <location>
        <begin position="181"/>
        <end position="199"/>
    </location>
</feature>
<evidence type="ECO:0000256" key="5">
    <source>
        <dbReference type="ARBA" id="ARBA00022692"/>
    </source>
</evidence>
<keyword evidence="4" id="KW-1003">Cell membrane</keyword>
<comment type="subcellular location">
    <subcellularLocation>
        <location evidence="1">Cell membrane</location>
        <topology evidence="1">Multi-pass membrane protein</topology>
    </subcellularLocation>
</comment>
<feature type="transmembrane region" description="Helical" evidence="9">
    <location>
        <begin position="57"/>
        <end position="80"/>
    </location>
</feature>
<dbReference type="InterPro" id="IPR020846">
    <property type="entry name" value="MFS_dom"/>
</dbReference>
<feature type="transmembrane region" description="Helical" evidence="9">
    <location>
        <begin position="148"/>
        <end position="169"/>
    </location>
</feature>
<evidence type="ECO:0000256" key="2">
    <source>
        <dbReference type="ARBA" id="ARBA00007520"/>
    </source>
</evidence>
<dbReference type="InterPro" id="IPR011701">
    <property type="entry name" value="MFS"/>
</dbReference>
<proteinExistence type="inferred from homology"/>
<feature type="transmembrane region" description="Helical" evidence="9">
    <location>
        <begin position="377"/>
        <end position="396"/>
    </location>
</feature>
<dbReference type="eggNOG" id="COG0477">
    <property type="taxonomic scope" value="Bacteria"/>
</dbReference>
<dbReference type="Gene3D" id="1.20.1720.10">
    <property type="entry name" value="Multidrug resistance protein D"/>
    <property type="match status" value="1"/>
</dbReference>
<keyword evidence="5 9" id="KW-0812">Transmembrane</keyword>
<dbReference type="InterPro" id="IPR005829">
    <property type="entry name" value="Sugar_transporter_CS"/>
</dbReference>
<dbReference type="EMBL" id="FOAZ01000006">
    <property type="protein sequence ID" value="SEL14049.1"/>
    <property type="molecule type" value="Genomic_DNA"/>
</dbReference>
<feature type="transmembrane region" description="Helical" evidence="9">
    <location>
        <begin position="313"/>
        <end position="336"/>
    </location>
</feature>
<dbReference type="AlphaFoldDB" id="A0A1H7MSL8"/>
<dbReference type="RefSeq" id="WP_075003892.1">
    <property type="nucleotide sequence ID" value="NZ_BBPN01000012.1"/>
</dbReference>
<dbReference type="GO" id="GO:0022857">
    <property type="term" value="F:transmembrane transporter activity"/>
    <property type="evidence" value="ECO:0007669"/>
    <property type="project" value="InterPro"/>
</dbReference>
<name>A0A1H7MSL8_STRJI</name>
<feature type="transmembrane region" description="Helical" evidence="9">
    <location>
        <begin position="513"/>
        <end position="534"/>
    </location>
</feature>
<dbReference type="GO" id="GO:0005886">
    <property type="term" value="C:plasma membrane"/>
    <property type="evidence" value="ECO:0007669"/>
    <property type="project" value="UniProtKB-SubCell"/>
</dbReference>
<feature type="transmembrane region" description="Helical" evidence="9">
    <location>
        <begin position="244"/>
        <end position="263"/>
    </location>
</feature>
<evidence type="ECO:0000313" key="11">
    <source>
        <dbReference type="EMBL" id="SEL14049.1"/>
    </source>
</evidence>
<accession>A0A1H7MSL8</accession>
<keyword evidence="3" id="KW-0813">Transport</keyword>
<organism evidence="11 12">
    <name type="scientific">Streptacidiphilus jiangxiensis</name>
    <dbReference type="NCBI Taxonomy" id="235985"/>
    <lineage>
        <taxon>Bacteria</taxon>
        <taxon>Bacillati</taxon>
        <taxon>Actinomycetota</taxon>
        <taxon>Actinomycetes</taxon>
        <taxon>Kitasatosporales</taxon>
        <taxon>Streptomycetaceae</taxon>
        <taxon>Streptacidiphilus</taxon>
    </lineage>
</organism>
<evidence type="ECO:0000256" key="1">
    <source>
        <dbReference type="ARBA" id="ARBA00004651"/>
    </source>
</evidence>
<protein>
    <submittedName>
        <fullName evidence="11">Drug resistance transporter, EmrB/QacA subfamily</fullName>
    </submittedName>
</protein>
<comment type="similarity">
    <text evidence="2">Belongs to the major facilitator superfamily. TCR/Tet family.</text>
</comment>
<dbReference type="NCBIfam" id="TIGR00711">
    <property type="entry name" value="efflux_EmrB"/>
    <property type="match status" value="1"/>
</dbReference>
<feature type="transmembrane region" description="Helical" evidence="9">
    <location>
        <begin position="408"/>
        <end position="432"/>
    </location>
</feature>
<dbReference type="SUPFAM" id="SSF103473">
    <property type="entry name" value="MFS general substrate transporter"/>
    <property type="match status" value="1"/>
</dbReference>
<keyword evidence="6 9" id="KW-1133">Transmembrane helix</keyword>
<dbReference type="PANTHER" id="PTHR23501">
    <property type="entry name" value="MAJOR FACILITATOR SUPERFAMILY"/>
    <property type="match status" value="1"/>
</dbReference>
<dbReference type="Gene3D" id="1.20.1250.20">
    <property type="entry name" value="MFS general substrate transporter like domains"/>
    <property type="match status" value="1"/>
</dbReference>
<evidence type="ECO:0000259" key="10">
    <source>
        <dbReference type="PROSITE" id="PS50850"/>
    </source>
</evidence>
<keyword evidence="12" id="KW-1185">Reference proteome</keyword>
<dbReference type="FunFam" id="1.20.1720.10:FF:000004">
    <property type="entry name" value="EmrB/QacA family drug resistance transporter"/>
    <property type="match status" value="1"/>
</dbReference>
<dbReference type="PANTHER" id="PTHR23501:SF197">
    <property type="entry name" value="COMD"/>
    <property type="match status" value="1"/>
</dbReference>
<dbReference type="CDD" id="cd17502">
    <property type="entry name" value="MFS_Azr1_MDR_like"/>
    <property type="match status" value="1"/>
</dbReference>
<evidence type="ECO:0000256" key="7">
    <source>
        <dbReference type="ARBA" id="ARBA00023136"/>
    </source>
</evidence>
<evidence type="ECO:0000256" key="4">
    <source>
        <dbReference type="ARBA" id="ARBA00022475"/>
    </source>
</evidence>
<evidence type="ECO:0000313" key="12">
    <source>
        <dbReference type="Proteomes" id="UP000183015"/>
    </source>
</evidence>
<dbReference type="STRING" id="235985.SAMN05414137_10636"/>
<feature type="domain" description="Major facilitator superfamily (MFS) profile" evidence="10">
    <location>
        <begin position="58"/>
        <end position="539"/>
    </location>
</feature>
<reference evidence="12" key="1">
    <citation type="submission" date="2016-10" db="EMBL/GenBank/DDBJ databases">
        <authorList>
            <person name="Varghese N."/>
        </authorList>
    </citation>
    <scope>NUCLEOTIDE SEQUENCE [LARGE SCALE GENOMIC DNA]</scope>
    <source>
        <strain evidence="12">DSM 45096 / BCRC 16803 / CGMCC 4.1857 / CIP 109030 / JCM 12277 / KCTC 19219 / NBRC 100920 / 33214</strain>
    </source>
</reference>
<feature type="transmembrane region" description="Helical" evidence="9">
    <location>
        <begin position="211"/>
        <end position="232"/>
    </location>
</feature>
<evidence type="ECO:0000256" key="9">
    <source>
        <dbReference type="SAM" id="Phobius"/>
    </source>
</evidence>
<feature type="transmembrane region" description="Helical" evidence="9">
    <location>
        <begin position="348"/>
        <end position="370"/>
    </location>
</feature>
<dbReference type="PROSITE" id="PS50850">
    <property type="entry name" value="MFS"/>
    <property type="match status" value="1"/>
</dbReference>
<dbReference type="InterPro" id="IPR004638">
    <property type="entry name" value="EmrB-like"/>
</dbReference>
<feature type="transmembrane region" description="Helical" evidence="9">
    <location>
        <begin position="123"/>
        <end position="142"/>
    </location>
</feature>
<dbReference type="PROSITE" id="PS00217">
    <property type="entry name" value="SUGAR_TRANSPORT_2"/>
    <property type="match status" value="1"/>
</dbReference>
<evidence type="ECO:0000256" key="6">
    <source>
        <dbReference type="ARBA" id="ARBA00022989"/>
    </source>
</evidence>
<feature type="region of interest" description="Disordered" evidence="8">
    <location>
        <begin position="1"/>
        <end position="28"/>
    </location>
</feature>
<feature type="transmembrane region" description="Helical" evidence="9">
    <location>
        <begin position="444"/>
        <end position="462"/>
    </location>
</feature>
<sequence>MPGNPAEQPGAAGAAGESAGTGAARTGGAAARGARDVAAQGAGAAADPRAEHRRIMIILSALMMGMFLAALDQTIVATALPTIAGDLHGLNHLSWVVTAYLLTSTISTPLWGKLGDLFGRKELFQAAIVIFLVGSALSGLSQNMAELIAFRAIQGAGAGGLIVGAQAIIGEVVSPRERGRYMGYFGAVFGASSVIGPLAGGFFTENLSWRWVFYINLPVGTVAVFVIAAVLHLPRSRTRHHVDYGGAALLGGAATAIILLTTWGGTTYAWTSPQSLSLATGAVVLVALFVALEHRAAEPVLPLGLFRNAVFTVANAMGFLVGATMFGVIIYIPLYLQTVHAASPTSSGLQLLPLIIGMLITFITSGRLVTARGRYKVFPIIGTAVMTLGVWLLSLLTPSTGLAVSSAYMFVVGFGIGLVMQVLVVAVQNAVPREQLGAATSSTTFFRTIGGSFGVSALGAVFNRQLTANLPKYLPPQAVEQIHGSTVTASPAQLNELPAPIRHGFIQAFDASLHTVFLAGVPIGLAAFALSWFLRELPLRDKAYVSAAEARDPADH</sequence>
<gene>
    <name evidence="11" type="ORF">SAMN05414137_10636</name>
</gene>
<dbReference type="Pfam" id="PF07690">
    <property type="entry name" value="MFS_1"/>
    <property type="match status" value="1"/>
</dbReference>